<name>A0A1I1X444_9GAMM</name>
<dbReference type="PANTHER" id="PTHR31151:SF0">
    <property type="entry name" value="PROLINE-TRNA LIGASE (DUF1680)"/>
    <property type="match status" value="1"/>
</dbReference>
<dbReference type="InterPro" id="IPR049046">
    <property type="entry name" value="Beta-AFase-like_GH127_middle"/>
</dbReference>
<dbReference type="GO" id="GO:0005975">
    <property type="term" value="P:carbohydrate metabolic process"/>
    <property type="evidence" value="ECO:0007669"/>
    <property type="project" value="InterPro"/>
</dbReference>
<sequence length="673" mass="74199">MPALSSMSRRSFLQGVILAGAMSAMTFRPLRAATTEAVAGRAQQAPPFPRAPLAQQPFALLPTGSIKATGWLLRQLQIQADGLGGHLDEFWPIVGPDSGWSGGTGESWEDGPYFLDGLVPLAWQLDSPKLKAKAMRFIDWTLDHPWENGMFGPRGNDDWWPRMVMLKVLTQYHELTGDSRVMPLMTRYFHHQLQALPGRPLRDWGRMRWQDELISVLWLYQRTDDQALLELAHLLKQQGYDWQGMFARFPFTQKTDAEALRKQAGASDAFMQDLGLQVHGVNIAQALKASPAWSVASGSASDREAIHHQLKMLDTYHGLPNGMFSADEHLAGRSPSQGTELCTVVETMFSLEVALAITGDAALGDRLERIAFNALPAALTDDMWAHQYNQQANQVECSLHREPWTTDGPESNLFGLEPNFRCCTANFHQGWPKFANSLWMATADHGLAAMSYAPCTVTTAVRAVRVVVEQVSDYPFRQAVSITLKPERAVAFPLRLRMPAWSQGTRISVNGKSVRTTAGFTTIERIWAPGDTVEIVFDAAVKVERGHNGALSFSRGALVYALPIKENWVILRKRGPTNDWQVYPASRWNIGIKPDAAITASEHPVGEKPFAGATPAVQLAMQGRYVPAWKASEGSADVVPAKPEPSADEDVQSIALVPYAGAKLRITAFPALG</sequence>
<dbReference type="STRING" id="500610.SAMN02799615_00113"/>
<dbReference type="AlphaFoldDB" id="A0A1I1X444"/>
<dbReference type="InterPro" id="IPR012878">
    <property type="entry name" value="Beta-AFase-like_GH127_cat"/>
</dbReference>
<evidence type="ECO:0000313" key="4">
    <source>
        <dbReference type="Proteomes" id="UP000199477"/>
    </source>
</evidence>
<accession>A0A1I1X444</accession>
<gene>
    <name evidence="3" type="ORF">SAMN02799615_00113</name>
</gene>
<keyword evidence="4" id="KW-1185">Reference proteome</keyword>
<dbReference type="RefSeq" id="WP_090423516.1">
    <property type="nucleotide sequence ID" value="NZ_FONH01000001.1"/>
</dbReference>
<dbReference type="InterPro" id="IPR006311">
    <property type="entry name" value="TAT_signal"/>
</dbReference>
<dbReference type="Pfam" id="PF20736">
    <property type="entry name" value="Glyco_hydro127M"/>
    <property type="match status" value="1"/>
</dbReference>
<dbReference type="PROSITE" id="PS51318">
    <property type="entry name" value="TAT"/>
    <property type="match status" value="1"/>
</dbReference>
<protein>
    <submittedName>
        <fullName evidence="3">Beta-L-arabinofuranosidase, GH127</fullName>
    </submittedName>
</protein>
<dbReference type="SUPFAM" id="SSF48208">
    <property type="entry name" value="Six-hairpin glycosidases"/>
    <property type="match status" value="1"/>
</dbReference>
<dbReference type="PANTHER" id="PTHR31151">
    <property type="entry name" value="PROLINE-TRNA LIGASE (DUF1680)"/>
    <property type="match status" value="1"/>
</dbReference>
<proteinExistence type="predicted"/>
<dbReference type="Proteomes" id="UP000199477">
    <property type="component" value="Unassembled WGS sequence"/>
</dbReference>
<dbReference type="EMBL" id="FONH01000001">
    <property type="protein sequence ID" value="SFE02129.1"/>
    <property type="molecule type" value="Genomic_DNA"/>
</dbReference>
<organism evidence="3 4">
    <name type="scientific">Dyella marensis</name>
    <dbReference type="NCBI Taxonomy" id="500610"/>
    <lineage>
        <taxon>Bacteria</taxon>
        <taxon>Pseudomonadati</taxon>
        <taxon>Pseudomonadota</taxon>
        <taxon>Gammaproteobacteria</taxon>
        <taxon>Lysobacterales</taxon>
        <taxon>Rhodanobacteraceae</taxon>
        <taxon>Dyella</taxon>
    </lineage>
</organism>
<reference evidence="4" key="1">
    <citation type="submission" date="2016-10" db="EMBL/GenBank/DDBJ databases">
        <authorList>
            <person name="Varghese N."/>
            <person name="Submissions S."/>
        </authorList>
    </citation>
    <scope>NUCLEOTIDE SEQUENCE [LARGE SCALE GENOMIC DNA]</scope>
    <source>
        <strain evidence="4">UNC178MFTsu3.1</strain>
    </source>
</reference>
<evidence type="ECO:0000259" key="2">
    <source>
        <dbReference type="Pfam" id="PF20736"/>
    </source>
</evidence>
<evidence type="ECO:0000259" key="1">
    <source>
        <dbReference type="Pfam" id="PF07944"/>
    </source>
</evidence>
<evidence type="ECO:0000313" key="3">
    <source>
        <dbReference type="EMBL" id="SFE02129.1"/>
    </source>
</evidence>
<dbReference type="Pfam" id="PF07944">
    <property type="entry name" value="Beta-AFase-like_GH127_cat"/>
    <property type="match status" value="1"/>
</dbReference>
<feature type="domain" description="Non-reducing end beta-L-arabinofuranosidase-like GH127 catalytic" evidence="1">
    <location>
        <begin position="141"/>
        <end position="435"/>
    </location>
</feature>
<dbReference type="InterPro" id="IPR008928">
    <property type="entry name" value="6-hairpin_glycosidase_sf"/>
</dbReference>
<feature type="domain" description="Non-reducing end beta-L-arabinofuranosidase-like GH127 middle" evidence="2">
    <location>
        <begin position="449"/>
        <end position="538"/>
    </location>
</feature>